<protein>
    <recommendedName>
        <fullName evidence="15">Ribonuclease 3</fullName>
        <ecNumber evidence="15">3.1.26.3</ecNumber>
    </recommendedName>
    <alternativeName>
        <fullName evidence="15">Ribonuclease III</fullName>
        <shortName evidence="15">RNase III</shortName>
    </alternativeName>
</protein>
<keyword evidence="15" id="KW-0699">rRNA-binding</keyword>
<evidence type="ECO:0000256" key="12">
    <source>
        <dbReference type="ARBA" id="ARBA00022801"/>
    </source>
</evidence>
<dbReference type="GO" id="GO:0019843">
    <property type="term" value="F:rRNA binding"/>
    <property type="evidence" value="ECO:0007669"/>
    <property type="project" value="UniProtKB-KW"/>
</dbReference>
<proteinExistence type="inferred from homology"/>
<dbReference type="GO" id="GO:0003725">
    <property type="term" value="F:double-stranded RNA binding"/>
    <property type="evidence" value="ECO:0007669"/>
    <property type="project" value="TreeGrafter"/>
</dbReference>
<comment type="function">
    <text evidence="15">Digests double-stranded RNA. Involved in the processing of primary rRNA transcript to yield the immediate precursors to the large and small rRNAs (23S and 16S). Processes some mRNAs, and tRNAs when they are encoded in the rRNA operon. Processes pre-crRNA and tracrRNA of type II CRISPR loci if present in the organism.</text>
</comment>
<dbReference type="SMART" id="SM00535">
    <property type="entry name" value="RIBOc"/>
    <property type="match status" value="1"/>
</dbReference>
<dbReference type="HAMAP" id="MF_00104">
    <property type="entry name" value="RNase_III"/>
    <property type="match status" value="1"/>
</dbReference>
<evidence type="ECO:0000259" key="16">
    <source>
        <dbReference type="PROSITE" id="PS50137"/>
    </source>
</evidence>
<dbReference type="GO" id="GO:0008033">
    <property type="term" value="P:tRNA processing"/>
    <property type="evidence" value="ECO:0007669"/>
    <property type="project" value="UniProtKB-KW"/>
</dbReference>
<feature type="domain" description="RNase III" evidence="17">
    <location>
        <begin position="17"/>
        <end position="139"/>
    </location>
</feature>
<keyword evidence="5 15" id="KW-0963">Cytoplasm</keyword>
<dbReference type="AlphaFoldDB" id="A0A5C7EYB9"/>
<keyword evidence="8 15" id="KW-0819">tRNA processing</keyword>
<dbReference type="NCBIfam" id="TIGR02191">
    <property type="entry name" value="RNaseIII"/>
    <property type="match status" value="1"/>
</dbReference>
<evidence type="ECO:0000256" key="6">
    <source>
        <dbReference type="ARBA" id="ARBA00022552"/>
    </source>
</evidence>
<comment type="catalytic activity">
    <reaction evidence="1 15">
        <text>Endonucleolytic cleavage to 5'-phosphomonoester.</text>
        <dbReference type="EC" id="3.1.26.3"/>
    </reaction>
</comment>
<dbReference type="PANTHER" id="PTHR11207">
    <property type="entry name" value="RIBONUCLEASE III"/>
    <property type="match status" value="1"/>
</dbReference>
<dbReference type="FunCoup" id="A0A5C7EYB9">
    <property type="interactions" value="472"/>
</dbReference>
<sequence length="241" mass="26476">MTSGPPADVSAGRKRDVEALCGLLGYSFSDPSLLRQALTHRSHSSPHNERLEFLGDSVLNLAVARLLYTRFPQAPEGTLSRLRANLVNQQTLGALAAHLRLGELLRLGEGELKSGGAQRPSILANALEAIFGAIYLDSSFDQAQQVIQRLVEPYLARLDLKTLGKDPKTQLQEFLQGRRLQLPHYTVVATHGRAHEQRFVVECLIGELGIRCLGEGPSRRKAEQEAARQALALAEGTRTER</sequence>
<keyword evidence="11 15" id="KW-0255">Endonuclease</keyword>
<dbReference type="Pfam" id="PF14622">
    <property type="entry name" value="Ribonucleas_3_3"/>
    <property type="match status" value="1"/>
</dbReference>
<dbReference type="InParanoid" id="A0A5C7EYB9"/>
<evidence type="ECO:0000313" key="19">
    <source>
        <dbReference type="Proteomes" id="UP000321201"/>
    </source>
</evidence>
<dbReference type="PROSITE" id="PS50142">
    <property type="entry name" value="RNASE_3_2"/>
    <property type="match status" value="1"/>
</dbReference>
<evidence type="ECO:0000259" key="17">
    <source>
        <dbReference type="PROSITE" id="PS50142"/>
    </source>
</evidence>
<dbReference type="FunFam" id="1.10.1520.10:FF:000001">
    <property type="entry name" value="Ribonuclease 3"/>
    <property type="match status" value="1"/>
</dbReference>
<comment type="subcellular location">
    <subcellularLocation>
        <location evidence="2 15">Cytoplasm</location>
    </subcellularLocation>
</comment>
<feature type="active site" evidence="15">
    <location>
        <position position="128"/>
    </location>
</feature>
<dbReference type="InterPro" id="IPR014720">
    <property type="entry name" value="dsRBD_dom"/>
</dbReference>
<evidence type="ECO:0000256" key="2">
    <source>
        <dbReference type="ARBA" id="ARBA00004496"/>
    </source>
</evidence>
<evidence type="ECO:0000256" key="14">
    <source>
        <dbReference type="ARBA" id="ARBA00022884"/>
    </source>
</evidence>
<evidence type="ECO:0000256" key="13">
    <source>
        <dbReference type="ARBA" id="ARBA00022842"/>
    </source>
</evidence>
<feature type="active site" evidence="15">
    <location>
        <position position="56"/>
    </location>
</feature>
<keyword evidence="9 15" id="KW-0540">Nuclease</keyword>
<evidence type="ECO:0000256" key="15">
    <source>
        <dbReference type="HAMAP-Rule" id="MF_00104"/>
    </source>
</evidence>
<dbReference type="GO" id="GO:0046872">
    <property type="term" value="F:metal ion binding"/>
    <property type="evidence" value="ECO:0007669"/>
    <property type="project" value="UniProtKB-KW"/>
</dbReference>
<evidence type="ECO:0000256" key="8">
    <source>
        <dbReference type="ARBA" id="ARBA00022694"/>
    </source>
</evidence>
<dbReference type="CDD" id="cd10845">
    <property type="entry name" value="DSRM_RNAse_III_family"/>
    <property type="match status" value="1"/>
</dbReference>
<name>A0A5C7EYB9_9PROT</name>
<dbReference type="EMBL" id="VPFL01000001">
    <property type="protein sequence ID" value="TXF13586.1"/>
    <property type="molecule type" value="Genomic_DNA"/>
</dbReference>
<dbReference type="OrthoDB" id="9782492at2"/>
<keyword evidence="12 15" id="KW-0378">Hydrolase</keyword>
<dbReference type="InterPro" id="IPR036389">
    <property type="entry name" value="RNase_III_sf"/>
</dbReference>
<feature type="binding site" evidence="15">
    <location>
        <position position="52"/>
    </location>
    <ligand>
        <name>Mg(2+)</name>
        <dbReference type="ChEBI" id="CHEBI:18420"/>
    </ligand>
</feature>
<feature type="domain" description="DRBM" evidence="16">
    <location>
        <begin position="166"/>
        <end position="236"/>
    </location>
</feature>
<evidence type="ECO:0000313" key="18">
    <source>
        <dbReference type="EMBL" id="TXF13586.1"/>
    </source>
</evidence>
<evidence type="ECO:0000256" key="5">
    <source>
        <dbReference type="ARBA" id="ARBA00022490"/>
    </source>
</evidence>
<accession>A0A5C7EYB9</accession>
<dbReference type="GO" id="GO:0010468">
    <property type="term" value="P:regulation of gene expression"/>
    <property type="evidence" value="ECO:0007669"/>
    <property type="project" value="TreeGrafter"/>
</dbReference>
<keyword evidence="13 15" id="KW-0460">Magnesium</keyword>
<dbReference type="PROSITE" id="PS00517">
    <property type="entry name" value="RNASE_3_1"/>
    <property type="match status" value="1"/>
</dbReference>
<dbReference type="GO" id="GO:0004525">
    <property type="term" value="F:ribonuclease III activity"/>
    <property type="evidence" value="ECO:0007669"/>
    <property type="project" value="UniProtKB-UniRule"/>
</dbReference>
<dbReference type="SUPFAM" id="SSF54768">
    <property type="entry name" value="dsRNA-binding domain-like"/>
    <property type="match status" value="1"/>
</dbReference>
<feature type="binding site" evidence="15">
    <location>
        <position position="125"/>
    </location>
    <ligand>
        <name>Mg(2+)</name>
        <dbReference type="ChEBI" id="CHEBI:18420"/>
    </ligand>
</feature>
<dbReference type="FunFam" id="3.30.160.20:FF:000003">
    <property type="entry name" value="Ribonuclease 3"/>
    <property type="match status" value="1"/>
</dbReference>
<dbReference type="GO" id="GO:0006364">
    <property type="term" value="P:rRNA processing"/>
    <property type="evidence" value="ECO:0007669"/>
    <property type="project" value="UniProtKB-UniRule"/>
</dbReference>
<dbReference type="SUPFAM" id="SSF69065">
    <property type="entry name" value="RNase III domain-like"/>
    <property type="match status" value="1"/>
</dbReference>
<reference evidence="18 19" key="1">
    <citation type="submission" date="2019-08" db="EMBL/GenBank/DDBJ databases">
        <title>Pelomicrobium methylotrophicum gen. nov., sp. nov. a moderately thermophilic, facultatively anaerobic, lithoautotrophic and methylotrophic bacterium isolated from a terrestrial mud volcano.</title>
        <authorList>
            <person name="Slobodkina G.B."/>
            <person name="Merkel A.Y."/>
            <person name="Slobodkin A.I."/>
        </authorList>
    </citation>
    <scope>NUCLEOTIDE SEQUENCE [LARGE SCALE GENOMIC DNA]</scope>
    <source>
        <strain evidence="18 19">SM250</strain>
    </source>
</reference>
<keyword evidence="7 15" id="KW-0507">mRNA processing</keyword>
<dbReference type="Gene3D" id="3.30.160.20">
    <property type="match status" value="1"/>
</dbReference>
<dbReference type="PANTHER" id="PTHR11207:SF0">
    <property type="entry name" value="RIBONUCLEASE 3"/>
    <property type="match status" value="1"/>
</dbReference>
<dbReference type="RefSeq" id="WP_147798172.1">
    <property type="nucleotide sequence ID" value="NZ_VPFL01000001.1"/>
</dbReference>
<comment type="caution">
    <text evidence="18">The sequence shown here is derived from an EMBL/GenBank/DDBJ whole genome shotgun (WGS) entry which is preliminary data.</text>
</comment>
<keyword evidence="14 15" id="KW-0694">RNA-binding</keyword>
<evidence type="ECO:0000256" key="10">
    <source>
        <dbReference type="ARBA" id="ARBA00022723"/>
    </source>
</evidence>
<keyword evidence="10 15" id="KW-0479">Metal-binding</keyword>
<dbReference type="Gene3D" id="1.10.1520.10">
    <property type="entry name" value="Ribonuclease III domain"/>
    <property type="match status" value="1"/>
</dbReference>
<comment type="subunit">
    <text evidence="4 15">Homodimer.</text>
</comment>
<comment type="similarity">
    <text evidence="3">Belongs to the ribonuclease III family.</text>
</comment>
<dbReference type="Proteomes" id="UP000321201">
    <property type="component" value="Unassembled WGS sequence"/>
</dbReference>
<evidence type="ECO:0000256" key="1">
    <source>
        <dbReference type="ARBA" id="ARBA00000109"/>
    </source>
</evidence>
<dbReference type="CDD" id="cd00593">
    <property type="entry name" value="RIBOc"/>
    <property type="match status" value="1"/>
</dbReference>
<feature type="binding site" evidence="15">
    <location>
        <position position="128"/>
    </location>
    <ligand>
        <name>Mg(2+)</name>
        <dbReference type="ChEBI" id="CHEBI:18420"/>
    </ligand>
</feature>
<keyword evidence="19" id="KW-1185">Reference proteome</keyword>
<gene>
    <name evidence="15" type="primary">rnc</name>
    <name evidence="18" type="ORF">FR698_00220</name>
</gene>
<evidence type="ECO:0000256" key="7">
    <source>
        <dbReference type="ARBA" id="ARBA00022664"/>
    </source>
</evidence>
<dbReference type="Pfam" id="PF00035">
    <property type="entry name" value="dsrm"/>
    <property type="match status" value="1"/>
</dbReference>
<evidence type="ECO:0000256" key="4">
    <source>
        <dbReference type="ARBA" id="ARBA00011738"/>
    </source>
</evidence>
<dbReference type="SMART" id="SM00358">
    <property type="entry name" value="DSRM"/>
    <property type="match status" value="1"/>
</dbReference>
<organism evidence="18 19">
    <name type="scientific">Pelomicrobium methylotrophicum</name>
    <dbReference type="NCBI Taxonomy" id="2602750"/>
    <lineage>
        <taxon>Bacteria</taxon>
        <taxon>Pseudomonadati</taxon>
        <taxon>Pseudomonadota</taxon>
        <taxon>Hydrogenophilia</taxon>
        <taxon>Hydrogenophilia incertae sedis</taxon>
        <taxon>Pelomicrobium</taxon>
    </lineage>
</organism>
<dbReference type="InterPro" id="IPR011907">
    <property type="entry name" value="RNase_III"/>
</dbReference>
<evidence type="ECO:0000256" key="9">
    <source>
        <dbReference type="ARBA" id="ARBA00022722"/>
    </source>
</evidence>
<dbReference type="EC" id="3.1.26.3" evidence="15"/>
<dbReference type="GO" id="GO:0006397">
    <property type="term" value="P:mRNA processing"/>
    <property type="evidence" value="ECO:0007669"/>
    <property type="project" value="UniProtKB-UniRule"/>
</dbReference>
<keyword evidence="6 15" id="KW-0698">rRNA processing</keyword>
<dbReference type="GO" id="GO:0042802">
    <property type="term" value="F:identical protein binding"/>
    <property type="evidence" value="ECO:0007669"/>
    <property type="project" value="UniProtKB-ARBA"/>
</dbReference>
<comment type="cofactor">
    <cofactor evidence="15">
        <name>Mg(2+)</name>
        <dbReference type="ChEBI" id="CHEBI:18420"/>
    </cofactor>
</comment>
<dbReference type="GO" id="GO:0005737">
    <property type="term" value="C:cytoplasm"/>
    <property type="evidence" value="ECO:0007669"/>
    <property type="project" value="UniProtKB-SubCell"/>
</dbReference>
<dbReference type="InterPro" id="IPR000999">
    <property type="entry name" value="RNase_III_dom"/>
</dbReference>
<dbReference type="PROSITE" id="PS50137">
    <property type="entry name" value="DS_RBD"/>
    <property type="match status" value="1"/>
</dbReference>
<evidence type="ECO:0000256" key="11">
    <source>
        <dbReference type="ARBA" id="ARBA00022759"/>
    </source>
</evidence>
<evidence type="ECO:0000256" key="3">
    <source>
        <dbReference type="ARBA" id="ARBA00010183"/>
    </source>
</evidence>